<keyword evidence="2" id="KW-0732">Signal</keyword>
<feature type="region of interest" description="Disordered" evidence="1">
    <location>
        <begin position="109"/>
        <end position="187"/>
    </location>
</feature>
<dbReference type="EMBL" id="ML977560">
    <property type="protein sequence ID" value="KAF2006435.1"/>
    <property type="molecule type" value="Genomic_DNA"/>
</dbReference>
<evidence type="ECO:0000313" key="3">
    <source>
        <dbReference type="EMBL" id="KAF2006435.1"/>
    </source>
</evidence>
<reference evidence="3" key="1">
    <citation type="journal article" date="2020" name="Stud. Mycol.">
        <title>101 Dothideomycetes genomes: a test case for predicting lifestyles and emergence of pathogens.</title>
        <authorList>
            <person name="Haridas S."/>
            <person name="Albert R."/>
            <person name="Binder M."/>
            <person name="Bloem J."/>
            <person name="Labutti K."/>
            <person name="Salamov A."/>
            <person name="Andreopoulos B."/>
            <person name="Baker S."/>
            <person name="Barry K."/>
            <person name="Bills G."/>
            <person name="Bluhm B."/>
            <person name="Cannon C."/>
            <person name="Castanera R."/>
            <person name="Culley D."/>
            <person name="Daum C."/>
            <person name="Ezra D."/>
            <person name="Gonzalez J."/>
            <person name="Henrissat B."/>
            <person name="Kuo A."/>
            <person name="Liang C."/>
            <person name="Lipzen A."/>
            <person name="Lutzoni F."/>
            <person name="Magnuson J."/>
            <person name="Mondo S."/>
            <person name="Nolan M."/>
            <person name="Ohm R."/>
            <person name="Pangilinan J."/>
            <person name="Park H.-J."/>
            <person name="Ramirez L."/>
            <person name="Alfaro M."/>
            <person name="Sun H."/>
            <person name="Tritt A."/>
            <person name="Yoshinaga Y."/>
            <person name="Zwiers L.-H."/>
            <person name="Turgeon B."/>
            <person name="Goodwin S."/>
            <person name="Spatafora J."/>
            <person name="Crous P."/>
            <person name="Grigoriev I."/>
        </authorList>
    </citation>
    <scope>NUCLEOTIDE SEQUENCE</scope>
    <source>
        <strain evidence="3">CBS 123094</strain>
    </source>
</reference>
<feature type="signal peptide" evidence="2">
    <location>
        <begin position="1"/>
        <end position="18"/>
    </location>
</feature>
<organism evidence="3 4">
    <name type="scientific">Amniculicola lignicola CBS 123094</name>
    <dbReference type="NCBI Taxonomy" id="1392246"/>
    <lineage>
        <taxon>Eukaryota</taxon>
        <taxon>Fungi</taxon>
        <taxon>Dikarya</taxon>
        <taxon>Ascomycota</taxon>
        <taxon>Pezizomycotina</taxon>
        <taxon>Dothideomycetes</taxon>
        <taxon>Pleosporomycetidae</taxon>
        <taxon>Pleosporales</taxon>
        <taxon>Amniculicolaceae</taxon>
        <taxon>Amniculicola</taxon>
    </lineage>
</organism>
<feature type="compositionally biased region" description="Basic and acidic residues" evidence="1">
    <location>
        <begin position="117"/>
        <end position="187"/>
    </location>
</feature>
<dbReference type="Proteomes" id="UP000799779">
    <property type="component" value="Unassembled WGS sequence"/>
</dbReference>
<evidence type="ECO:0000313" key="4">
    <source>
        <dbReference type="Proteomes" id="UP000799779"/>
    </source>
</evidence>
<accession>A0A6A5X234</accession>
<sequence length="187" mass="22027">MKLTTLLTFGMYMLGASAAAIPNTKQPCNHTSAAVAVLATPTPLANSVPLSQIQKRDWEEPWQDDAYWSSASPPLLSDDMWRRRRLGRLTPEDMKFLNQLRADHFEKLAKKAKKKQDKKDKKEKKKLEKELKKQKKQEEKEEKRIRKQAEKEEKKERKQREKEEKMVKRNEAREVERAGEEYHDGHD</sequence>
<feature type="chain" id="PRO_5025510741" evidence="2">
    <location>
        <begin position="19"/>
        <end position="187"/>
    </location>
</feature>
<keyword evidence="4" id="KW-1185">Reference proteome</keyword>
<gene>
    <name evidence="3" type="ORF">P154DRAFT_530086</name>
</gene>
<evidence type="ECO:0000256" key="1">
    <source>
        <dbReference type="SAM" id="MobiDB-lite"/>
    </source>
</evidence>
<dbReference type="AlphaFoldDB" id="A0A6A5X234"/>
<proteinExistence type="predicted"/>
<evidence type="ECO:0000256" key="2">
    <source>
        <dbReference type="SAM" id="SignalP"/>
    </source>
</evidence>
<name>A0A6A5X234_9PLEO</name>
<protein>
    <submittedName>
        <fullName evidence="3">Uncharacterized protein</fullName>
    </submittedName>
</protein>